<organism evidence="2 3">
    <name type="scientific">Prorocentrum cordatum</name>
    <dbReference type="NCBI Taxonomy" id="2364126"/>
    <lineage>
        <taxon>Eukaryota</taxon>
        <taxon>Sar</taxon>
        <taxon>Alveolata</taxon>
        <taxon>Dinophyceae</taxon>
        <taxon>Prorocentrales</taxon>
        <taxon>Prorocentraceae</taxon>
        <taxon>Prorocentrum</taxon>
    </lineage>
</organism>
<feature type="non-terminal residue" evidence="2">
    <location>
        <position position="1"/>
    </location>
</feature>
<gene>
    <name evidence="2" type="ORF">PCOR1329_LOCUS84372</name>
</gene>
<dbReference type="Proteomes" id="UP001189429">
    <property type="component" value="Unassembled WGS sequence"/>
</dbReference>
<comment type="caution">
    <text evidence="2">The sequence shown here is derived from an EMBL/GenBank/DDBJ whole genome shotgun (WGS) entry which is preliminary data.</text>
</comment>
<evidence type="ECO:0000313" key="2">
    <source>
        <dbReference type="EMBL" id="CAK0910121.1"/>
    </source>
</evidence>
<keyword evidence="3" id="KW-1185">Reference proteome</keyword>
<reference evidence="2" key="1">
    <citation type="submission" date="2023-10" db="EMBL/GenBank/DDBJ databases">
        <authorList>
            <person name="Chen Y."/>
            <person name="Shah S."/>
            <person name="Dougan E. K."/>
            <person name="Thang M."/>
            <person name="Chan C."/>
        </authorList>
    </citation>
    <scope>NUCLEOTIDE SEQUENCE [LARGE SCALE GENOMIC DNA]</scope>
</reference>
<evidence type="ECO:0000313" key="3">
    <source>
        <dbReference type="Proteomes" id="UP001189429"/>
    </source>
</evidence>
<sequence length="81" mass="9312">LTWLTPRPRRRSPTRCPTAPCRRQRHRGSLDKTSLPRRPAATPWTSSRRGRPRPPLSSATRTTGRRCGTRPWRSCPTAPRD</sequence>
<dbReference type="EMBL" id="CAUYUJ010022326">
    <property type="protein sequence ID" value="CAK0910121.1"/>
    <property type="molecule type" value="Genomic_DNA"/>
</dbReference>
<proteinExistence type="predicted"/>
<name>A0ABN9YH74_9DINO</name>
<feature type="region of interest" description="Disordered" evidence="1">
    <location>
        <begin position="1"/>
        <end position="81"/>
    </location>
</feature>
<evidence type="ECO:0000256" key="1">
    <source>
        <dbReference type="SAM" id="MobiDB-lite"/>
    </source>
</evidence>
<feature type="non-terminal residue" evidence="2">
    <location>
        <position position="81"/>
    </location>
</feature>
<protein>
    <submittedName>
        <fullName evidence="2">Uncharacterized protein</fullName>
    </submittedName>
</protein>
<accession>A0ABN9YH74</accession>